<evidence type="ECO:0000313" key="3">
    <source>
        <dbReference type="Proteomes" id="UP000321794"/>
    </source>
</evidence>
<keyword evidence="1" id="KW-0812">Transmembrane</keyword>
<feature type="transmembrane region" description="Helical" evidence="1">
    <location>
        <begin position="6"/>
        <end position="30"/>
    </location>
</feature>
<keyword evidence="3" id="KW-1185">Reference proteome</keyword>
<sequence length="67" mass="8035">MFAFLGSWLSVFLTFLAIFFFVYGVVTFCYQRWDNHKKRSAKRKLQAWAKPTGVQYWTVTKLEPNKH</sequence>
<comment type="caution">
    <text evidence="2">The sequence shown here is derived from an EMBL/GenBank/DDBJ whole genome shotgun (WGS) entry which is preliminary data.</text>
</comment>
<dbReference type="RefSeq" id="WP_057732678.1">
    <property type="nucleotide sequence ID" value="NZ_BJZK01000004.1"/>
</dbReference>
<gene>
    <name evidence="2" type="ORF">LZY01_06530</name>
</gene>
<evidence type="ECO:0000256" key="1">
    <source>
        <dbReference type="SAM" id="Phobius"/>
    </source>
</evidence>
<name>A0ABQ0WUG8_9LACO</name>
<dbReference type="Proteomes" id="UP000321794">
    <property type="component" value="Unassembled WGS sequence"/>
</dbReference>
<proteinExistence type="predicted"/>
<keyword evidence="1" id="KW-1133">Transmembrane helix</keyword>
<reference evidence="2 3" key="1">
    <citation type="submission" date="2019-07" db="EMBL/GenBank/DDBJ databases">
        <title>Whole genome shotgun sequence of Lactobacillus zymae NBRC 107157.</title>
        <authorList>
            <person name="Hosoyama A."/>
            <person name="Uohara A."/>
            <person name="Ohji S."/>
            <person name="Ichikawa N."/>
        </authorList>
    </citation>
    <scope>NUCLEOTIDE SEQUENCE [LARGE SCALE GENOMIC DNA]</scope>
    <source>
        <strain evidence="2 3">NBRC 107157</strain>
    </source>
</reference>
<evidence type="ECO:0000313" key="2">
    <source>
        <dbReference type="EMBL" id="GEO71485.1"/>
    </source>
</evidence>
<organism evidence="2 3">
    <name type="scientific">Levilactobacillus zymae</name>
    <dbReference type="NCBI Taxonomy" id="267363"/>
    <lineage>
        <taxon>Bacteria</taxon>
        <taxon>Bacillati</taxon>
        <taxon>Bacillota</taxon>
        <taxon>Bacilli</taxon>
        <taxon>Lactobacillales</taxon>
        <taxon>Lactobacillaceae</taxon>
        <taxon>Levilactobacillus</taxon>
    </lineage>
</organism>
<protein>
    <submittedName>
        <fullName evidence="2">Uncharacterized protein</fullName>
    </submittedName>
</protein>
<keyword evidence="1" id="KW-0472">Membrane</keyword>
<dbReference type="EMBL" id="BJZK01000004">
    <property type="protein sequence ID" value="GEO71485.1"/>
    <property type="molecule type" value="Genomic_DNA"/>
</dbReference>
<accession>A0ABQ0WUG8</accession>